<organism evidence="8 9">
    <name type="scientific">Xylona heveae (strain CBS 132557 / TC161)</name>
    <dbReference type="NCBI Taxonomy" id="1328760"/>
    <lineage>
        <taxon>Eukaryota</taxon>
        <taxon>Fungi</taxon>
        <taxon>Dikarya</taxon>
        <taxon>Ascomycota</taxon>
        <taxon>Pezizomycotina</taxon>
        <taxon>Xylonomycetes</taxon>
        <taxon>Xylonales</taxon>
        <taxon>Xylonaceae</taxon>
        <taxon>Xylona</taxon>
    </lineage>
</organism>
<proteinExistence type="predicted"/>
<dbReference type="STRING" id="1328760.A0A165A575"/>
<dbReference type="SUPFAM" id="SSF144091">
    <property type="entry name" value="Rhomboid-like"/>
    <property type="match status" value="1"/>
</dbReference>
<dbReference type="Gene3D" id="1.20.1540.10">
    <property type="entry name" value="Rhomboid-like"/>
    <property type="match status" value="1"/>
</dbReference>
<dbReference type="PANTHER" id="PTHR13377">
    <property type="entry name" value="PLACENTAL PROTEIN 6"/>
    <property type="match status" value="1"/>
</dbReference>
<feature type="region of interest" description="Disordered" evidence="5">
    <location>
        <begin position="327"/>
        <end position="365"/>
    </location>
</feature>
<dbReference type="Pfam" id="PF08551">
    <property type="entry name" value="DUF1751"/>
    <property type="match status" value="1"/>
</dbReference>
<dbReference type="GO" id="GO:0016020">
    <property type="term" value="C:membrane"/>
    <property type="evidence" value="ECO:0007669"/>
    <property type="project" value="UniProtKB-SubCell"/>
</dbReference>
<accession>A0A165A575</accession>
<dbReference type="InterPro" id="IPR013861">
    <property type="entry name" value="TMEM115/Pdh1/Rbl19"/>
</dbReference>
<evidence type="ECO:0000256" key="5">
    <source>
        <dbReference type="SAM" id="MobiDB-lite"/>
    </source>
</evidence>
<gene>
    <name evidence="8" type="ORF">L228DRAFT_214024</name>
</gene>
<dbReference type="Proteomes" id="UP000076632">
    <property type="component" value="Unassembled WGS sequence"/>
</dbReference>
<feature type="transmembrane region" description="Helical" evidence="6">
    <location>
        <begin position="170"/>
        <end position="188"/>
    </location>
</feature>
<dbReference type="GO" id="GO:0005794">
    <property type="term" value="C:Golgi apparatus"/>
    <property type="evidence" value="ECO:0007669"/>
    <property type="project" value="TreeGrafter"/>
</dbReference>
<evidence type="ECO:0000313" key="9">
    <source>
        <dbReference type="Proteomes" id="UP000076632"/>
    </source>
</evidence>
<comment type="subcellular location">
    <subcellularLocation>
        <location evidence="1">Membrane</location>
        <topology evidence="1">Multi-pass membrane protein</topology>
    </subcellularLocation>
</comment>
<feature type="compositionally biased region" description="Basic and acidic residues" evidence="5">
    <location>
        <begin position="352"/>
        <end position="365"/>
    </location>
</feature>
<keyword evidence="3 6" id="KW-1133">Transmembrane helix</keyword>
<feature type="signal peptide" evidence="7">
    <location>
        <begin position="1"/>
        <end position="26"/>
    </location>
</feature>
<keyword evidence="9" id="KW-1185">Reference proteome</keyword>
<dbReference type="GO" id="GO:0006890">
    <property type="term" value="P:retrograde vesicle-mediated transport, Golgi to endoplasmic reticulum"/>
    <property type="evidence" value="ECO:0007669"/>
    <property type="project" value="InterPro"/>
</dbReference>
<reference evidence="8 9" key="1">
    <citation type="journal article" date="2016" name="Fungal Biol.">
        <title>The genome of Xylona heveae provides a window into fungal endophytism.</title>
        <authorList>
            <person name="Gazis R."/>
            <person name="Kuo A."/>
            <person name="Riley R."/>
            <person name="LaButti K."/>
            <person name="Lipzen A."/>
            <person name="Lin J."/>
            <person name="Amirebrahimi M."/>
            <person name="Hesse C.N."/>
            <person name="Spatafora J.W."/>
            <person name="Henrissat B."/>
            <person name="Hainaut M."/>
            <person name="Grigoriev I.V."/>
            <person name="Hibbett D.S."/>
        </authorList>
    </citation>
    <scope>NUCLEOTIDE SEQUENCE [LARGE SCALE GENOMIC DNA]</scope>
    <source>
        <strain evidence="8 9">TC161</strain>
    </source>
</reference>
<sequence length="365" mass="39786">MPTRINIPPLTRGLLLLLICLSLLSAALRYRESASRSDGSPPSSILVPYLTVVPQLSWFYPWVFLIATLVEENIFTLLVTGTTLLYGGKYLERAWGSREFAKFLLVISLAPNLCACAIYIIWFAITGNINRSLTTICGGVSLQAAFLVAFKQLVPEHTVTIAKGLIKIRVKHFPALFVLLNTLSGIILGTDSALILAWSGFLASWTYLRFYRLSPSLSSTSTGEGLYLRGDASETFAFARFFPDAIQGPIATFSEAVFQALVALRICTPFSAEHIDAGNEQALARSEGGLPSLLGNSRTATRAGGKREEAERRRALALRALDQRLHAAAAAREQQANATPTAALPDQSPVMEPREDRNKGVEQEA</sequence>
<dbReference type="GeneID" id="28895155"/>
<evidence type="ECO:0000256" key="7">
    <source>
        <dbReference type="SAM" id="SignalP"/>
    </source>
</evidence>
<evidence type="ECO:0000256" key="4">
    <source>
        <dbReference type="ARBA" id="ARBA00023136"/>
    </source>
</evidence>
<evidence type="ECO:0000313" key="8">
    <source>
        <dbReference type="EMBL" id="KZF19965.1"/>
    </source>
</evidence>
<evidence type="ECO:0000256" key="1">
    <source>
        <dbReference type="ARBA" id="ARBA00004141"/>
    </source>
</evidence>
<dbReference type="InParanoid" id="A0A165A575"/>
<dbReference type="OMA" id="EIHFWEV"/>
<dbReference type="EMBL" id="KV407464">
    <property type="protein sequence ID" value="KZF19965.1"/>
    <property type="molecule type" value="Genomic_DNA"/>
</dbReference>
<evidence type="ECO:0000256" key="2">
    <source>
        <dbReference type="ARBA" id="ARBA00022692"/>
    </source>
</evidence>
<feature type="transmembrane region" description="Helical" evidence="6">
    <location>
        <begin position="100"/>
        <end position="125"/>
    </location>
</feature>
<dbReference type="PANTHER" id="PTHR13377:SF3">
    <property type="entry name" value="TRANSMEMBRANE PROTEIN 115"/>
    <property type="match status" value="1"/>
</dbReference>
<evidence type="ECO:0000256" key="6">
    <source>
        <dbReference type="SAM" id="Phobius"/>
    </source>
</evidence>
<dbReference type="FunFam" id="1.20.1540.10:FF:000004">
    <property type="entry name" value="Transmembrane protein 115"/>
    <property type="match status" value="1"/>
</dbReference>
<keyword evidence="7" id="KW-0732">Signal</keyword>
<dbReference type="RefSeq" id="XP_018185520.1">
    <property type="nucleotide sequence ID" value="XM_018330018.1"/>
</dbReference>
<keyword evidence="2 6" id="KW-0812">Transmembrane</keyword>
<dbReference type="FunCoup" id="A0A165A575">
    <property type="interactions" value="593"/>
</dbReference>
<dbReference type="AlphaFoldDB" id="A0A165A575"/>
<evidence type="ECO:0000256" key="3">
    <source>
        <dbReference type="ARBA" id="ARBA00022989"/>
    </source>
</evidence>
<name>A0A165A575_XYLHT</name>
<dbReference type="SMART" id="SM01160">
    <property type="entry name" value="DUF1751"/>
    <property type="match status" value="1"/>
</dbReference>
<feature type="transmembrane region" description="Helical" evidence="6">
    <location>
        <begin position="59"/>
        <end position="88"/>
    </location>
</feature>
<feature type="region of interest" description="Disordered" evidence="5">
    <location>
        <begin position="288"/>
        <end position="311"/>
    </location>
</feature>
<protein>
    <submittedName>
        <fullName evidence="8">DUF1751-domain-containing protein</fullName>
    </submittedName>
</protein>
<feature type="compositionally biased region" description="Low complexity" evidence="5">
    <location>
        <begin position="327"/>
        <end position="338"/>
    </location>
</feature>
<dbReference type="InterPro" id="IPR035952">
    <property type="entry name" value="Rhomboid-like_sf"/>
</dbReference>
<dbReference type="OrthoDB" id="73612at2759"/>
<feature type="chain" id="PRO_5007855154" evidence="7">
    <location>
        <begin position="27"/>
        <end position="365"/>
    </location>
</feature>
<keyword evidence="4 6" id="KW-0472">Membrane</keyword>